<keyword evidence="2" id="KW-1185">Reference proteome</keyword>
<sequence>MSKSSKVSTALTSYTLEELLRKRTGGAVNFRGINYQMLYSCHLLLAQLADSNSTTTIRLEGIEDVDLIRPALTLDSHNYIQLKSSENKINAADFWAMGVLQNFIPIYLADLQSTFRLVYNFKIAEGLLQELFDSRLSNRAFEHWQKKIKLVYENEFNIVDFLQRITFEKHTISELTQEINGHLYKNWNVNRGTEMQFISGLSYHVLQWSQKRQTIGYENLALLFTDINDTFSKAPINEAIKHKWIEPVDYLNSSAGNDSHYYDGKAAQPYHIASGLPARRKFWEKEIYDTLKLSDVVIIRSSSGQGKSTLAWQVSYNLCPQHTVYRISSVRNHEQANSITEFMESRVAIGQYPLVVVDGLSSALEYWAHLVELTAQLPVKYIITSRHEDWIRYGSDISRIAVRHIDISLSPEEAREIFKQFSNKGKIHPDISQWQPVWEQVSQRGLLIEYTFLLTRGQMIHERIDAQIKTLNQRIGAAAKIEILRMVSLADSMNIKINTSQLLEYIASSTGFTQDRGEVLSELQDEYFLNFENTFIEGLHPVRSIHMRDILHRSLSLSESLINLYPILDQSDTEDFFIAAPLLLGQTDRKAFYRQMAGMLKERPYIAIANALDGITHGEPQKYWIENKHVYDRAFQKGGILLFTLHTIPGLNLNTFESLISIVPQGMRKNLEYYVEILKELPPYNPDTTDVCYFAEMLKEALATRTVQAISYSGLDDLSKWFGKLKLDISFLHLFDPKALHANLPAMPLEEAKGLMQFHRIFHPAKFQDFTKKHKTYIINYLRRTTNTLSIKQEGKDILLEYIIDGTENIPANDLSVNRIEIVFNFLPFFKMYKATALMLPYPSREIVEHTLRDSQKSMSPQNITDRFESRYNRIWTDTIEKNYEVSSAYQWQKNMLDIRDIAIEWVRNLLKITDAKFEANASKHHGALKAFEISREKLGTSINPEKPYPSYGRKMTDSKHRANMEKPIKKWINSLNNSNNQVYSLFSPKGDNDRNVACINLKAAFFNLEQMQEAFHEMEKLTIAYFDSDSRDRQENILYTRLYQSVLYTMAHLPIEEQPKVAVAKKAIELWYRNFMLNRLHQLSFILDTTSQITGISLTAPKQFIETETLITVPIAIEGIDFRNEEYLIKILAALSPLAGYPATFFTLVSVSNNTITNAVRASRDFFISMEQFLTSGNNKALKMEYIYPILPTDELLPCFPGLKIIPMQANEKTEKKAQVVMELWKLNQATKTLDTHQAFDKSWLLDIRDSSQRKITTYLAEAKIDKESEFTTWVNNTLGSGRTKSENDFLHKIIEITQEQAANNMPFS</sequence>
<evidence type="ECO:0000313" key="1">
    <source>
        <dbReference type="EMBL" id="MDA6070775.1"/>
    </source>
</evidence>
<dbReference type="EMBL" id="JAMZNK010000023">
    <property type="protein sequence ID" value="MDA6070775.1"/>
    <property type="molecule type" value="Genomic_DNA"/>
</dbReference>
<evidence type="ECO:0008006" key="3">
    <source>
        <dbReference type="Google" id="ProtNLM"/>
    </source>
</evidence>
<accession>A0ABT4WEA1</accession>
<organism evidence="1 2">
    <name type="scientific">Flavobacterium azizsancarii</name>
    <dbReference type="NCBI Taxonomy" id="2961580"/>
    <lineage>
        <taxon>Bacteria</taxon>
        <taxon>Pseudomonadati</taxon>
        <taxon>Bacteroidota</taxon>
        <taxon>Flavobacteriia</taxon>
        <taxon>Flavobacteriales</taxon>
        <taxon>Flavobacteriaceae</taxon>
        <taxon>Flavobacterium</taxon>
    </lineage>
</organism>
<dbReference type="InterPro" id="IPR027417">
    <property type="entry name" value="P-loop_NTPase"/>
</dbReference>
<dbReference type="SUPFAM" id="SSF52540">
    <property type="entry name" value="P-loop containing nucleoside triphosphate hydrolases"/>
    <property type="match status" value="1"/>
</dbReference>
<dbReference type="Proteomes" id="UP001212170">
    <property type="component" value="Unassembled WGS sequence"/>
</dbReference>
<dbReference type="RefSeq" id="WP_271336590.1">
    <property type="nucleotide sequence ID" value="NZ_JAMZNK010000023.1"/>
</dbReference>
<comment type="caution">
    <text evidence="1">The sequence shown here is derived from an EMBL/GenBank/DDBJ whole genome shotgun (WGS) entry which is preliminary data.</text>
</comment>
<protein>
    <recommendedName>
        <fullName evidence="3">DUF4365 domain-containing protein</fullName>
    </recommendedName>
</protein>
<reference evidence="1 2" key="1">
    <citation type="journal article" date="2023" name="Chemosphere">
        <title>Whole genome analysis of Flavobacterium aziz-sancarii sp. nov., isolated from Ardley Island (Antarctica), revealed a rich resistome and bioremediation potential.</title>
        <authorList>
            <person name="Otur C."/>
            <person name="Okay S."/>
            <person name="Kurt-Kizildogan A."/>
        </authorList>
    </citation>
    <scope>NUCLEOTIDE SEQUENCE [LARGE SCALE GENOMIC DNA]</scope>
    <source>
        <strain evidence="1 2">AC</strain>
    </source>
</reference>
<proteinExistence type="predicted"/>
<gene>
    <name evidence="1" type="ORF">NJT12_14240</name>
</gene>
<name>A0ABT4WEA1_9FLAO</name>
<evidence type="ECO:0000313" key="2">
    <source>
        <dbReference type="Proteomes" id="UP001212170"/>
    </source>
</evidence>